<comment type="catalytic activity">
    <reaction evidence="6 9 11">
        <text>alpha-D-glucosamine 1-phosphate = D-glucosamine 6-phosphate</text>
        <dbReference type="Rhea" id="RHEA:23424"/>
        <dbReference type="ChEBI" id="CHEBI:58516"/>
        <dbReference type="ChEBI" id="CHEBI:58725"/>
        <dbReference type="EC" id="5.4.2.10"/>
    </reaction>
</comment>
<feature type="binding site" description="via phosphate group" evidence="9">
    <location>
        <position position="98"/>
    </location>
    <ligand>
        <name>Mg(2+)</name>
        <dbReference type="ChEBI" id="CHEBI:18420"/>
    </ligand>
</feature>
<dbReference type="Gene3D" id="3.30.310.50">
    <property type="entry name" value="Alpha-D-phosphohexomutase, C-terminal domain"/>
    <property type="match status" value="1"/>
</dbReference>
<sequence length="448" mass="49923">MKYFGTDGFRGEANVFLTVEHAYKIGRYLGWYYNREHKAKIVLGKDTRRSSYMLEYALVSGLTASGADVYLLHVTTTPSIAYVTRTEDFDCGIMISASHNPYYDNGIKIIDSNGHKLSSDLEEKIEAYIDNKTSELPLAVQKKIGTATDYSIGRNRYVGYLISTATRSFKNMRIGLDCANGSASSIAKSVFDALGAKTYVVAIEPDGTNINQDCGSTHIENLRSLVKEQHLDLGFAFDGDADRCIAIDEFGNEINGDHILYICGKYLKEKSKLNDNTIVATIMSNLGLFKALEKESINYVKTTVGDKYVNEEMVKHSYSLGGEQSGHIIFSKHSTTGDGILTSLMVMEAVIEKKTTLGNLAKEMTMYPQKVKNIVVEDKKAVITNEVVIKLEKMITKELGDEGRILLRESGTEPVIRIMVEAKTEHLCDKFIKQMTNVIKNQKLLIDN</sequence>
<evidence type="ECO:0000256" key="11">
    <source>
        <dbReference type="RuleBase" id="RU004327"/>
    </source>
</evidence>
<keyword evidence="5 9" id="KW-0413">Isomerase</keyword>
<feature type="modified residue" description="Phosphoserine" evidence="9">
    <location>
        <position position="98"/>
    </location>
</feature>
<dbReference type="CDD" id="cd05802">
    <property type="entry name" value="GlmM"/>
    <property type="match status" value="1"/>
</dbReference>
<dbReference type="FunFam" id="3.40.120.10:FF:000002">
    <property type="entry name" value="Phosphoglucosamine mutase"/>
    <property type="match status" value="1"/>
</dbReference>
<evidence type="ECO:0000313" key="17">
    <source>
        <dbReference type="Proteomes" id="UP000184038"/>
    </source>
</evidence>
<dbReference type="Pfam" id="PF02878">
    <property type="entry name" value="PGM_PMM_I"/>
    <property type="match status" value="1"/>
</dbReference>
<dbReference type="PROSITE" id="PS00710">
    <property type="entry name" value="PGM_PMM"/>
    <property type="match status" value="1"/>
</dbReference>
<dbReference type="OrthoDB" id="9806956at2"/>
<dbReference type="InterPro" id="IPR050060">
    <property type="entry name" value="Phosphoglucosamine_mutase"/>
</dbReference>
<dbReference type="GO" id="GO:0000287">
    <property type="term" value="F:magnesium ion binding"/>
    <property type="evidence" value="ECO:0007669"/>
    <property type="project" value="UniProtKB-UniRule"/>
</dbReference>
<comment type="similarity">
    <text evidence="1 9 10">Belongs to the phosphohexose mutase family.</text>
</comment>
<keyword evidence="3 9" id="KW-0479">Metal-binding</keyword>
<dbReference type="Proteomes" id="UP000184038">
    <property type="component" value="Unassembled WGS sequence"/>
</dbReference>
<dbReference type="InterPro" id="IPR005841">
    <property type="entry name" value="Alpha-D-phosphohexomutase_SF"/>
</dbReference>
<dbReference type="EMBL" id="FRCP01000016">
    <property type="protein sequence ID" value="SHM75987.1"/>
    <property type="molecule type" value="Genomic_DNA"/>
</dbReference>
<dbReference type="InterPro" id="IPR016055">
    <property type="entry name" value="A-D-PHexomutase_a/b/a-I/II/III"/>
</dbReference>
<organism evidence="16 17">
    <name type="scientific">Anaerosporobacter mobilis DSM 15930</name>
    <dbReference type="NCBI Taxonomy" id="1120996"/>
    <lineage>
        <taxon>Bacteria</taxon>
        <taxon>Bacillati</taxon>
        <taxon>Bacillota</taxon>
        <taxon>Clostridia</taxon>
        <taxon>Lachnospirales</taxon>
        <taxon>Lachnospiraceae</taxon>
        <taxon>Anaerosporobacter</taxon>
    </lineage>
</organism>
<feature type="binding site" evidence="9">
    <location>
        <position position="240"/>
    </location>
    <ligand>
        <name>Mg(2+)</name>
        <dbReference type="ChEBI" id="CHEBI:18420"/>
    </ligand>
</feature>
<dbReference type="AlphaFoldDB" id="A0A1M7LDK8"/>
<dbReference type="InterPro" id="IPR005846">
    <property type="entry name" value="A-D-PHexomutase_a/b/a-III"/>
</dbReference>
<dbReference type="InterPro" id="IPR036900">
    <property type="entry name" value="A-D-PHexomutase_C_sf"/>
</dbReference>
<evidence type="ECO:0000256" key="3">
    <source>
        <dbReference type="ARBA" id="ARBA00022723"/>
    </source>
</evidence>
<evidence type="ECO:0000256" key="10">
    <source>
        <dbReference type="RuleBase" id="RU004326"/>
    </source>
</evidence>
<dbReference type="GO" id="GO:0005975">
    <property type="term" value="P:carbohydrate metabolic process"/>
    <property type="evidence" value="ECO:0007669"/>
    <property type="project" value="InterPro"/>
</dbReference>
<comment type="cofactor">
    <cofactor evidence="9">
        <name>Mg(2+)</name>
        <dbReference type="ChEBI" id="CHEBI:18420"/>
    </cofactor>
    <text evidence="9">Binds 1 Mg(2+) ion per subunit.</text>
</comment>
<evidence type="ECO:0000256" key="8">
    <source>
        <dbReference type="ARBA" id="ARBA00068193"/>
    </source>
</evidence>
<dbReference type="GO" id="GO:0005829">
    <property type="term" value="C:cytosol"/>
    <property type="evidence" value="ECO:0007669"/>
    <property type="project" value="TreeGrafter"/>
</dbReference>
<keyword evidence="2 9" id="KW-0597">Phosphoprotein</keyword>
<evidence type="ECO:0000256" key="5">
    <source>
        <dbReference type="ARBA" id="ARBA00023235"/>
    </source>
</evidence>
<evidence type="ECO:0000259" key="12">
    <source>
        <dbReference type="Pfam" id="PF00408"/>
    </source>
</evidence>
<evidence type="ECO:0000259" key="13">
    <source>
        <dbReference type="Pfam" id="PF02878"/>
    </source>
</evidence>
<feature type="domain" description="Alpha-D-phosphohexomutase alpha/beta/alpha" evidence="13">
    <location>
        <begin position="2"/>
        <end position="134"/>
    </location>
</feature>
<dbReference type="InterPro" id="IPR005843">
    <property type="entry name" value="A-D-PHexomutase_C"/>
</dbReference>
<comment type="function">
    <text evidence="9 11">Catalyzes the conversion of glucosamine-6-phosphate to glucosamine-1-phosphate.</text>
</comment>
<dbReference type="FunFam" id="3.30.310.50:FF:000001">
    <property type="entry name" value="Phosphoglucosamine mutase"/>
    <property type="match status" value="1"/>
</dbReference>
<keyword evidence="4 9" id="KW-0460">Magnesium</keyword>
<dbReference type="GO" id="GO:0008966">
    <property type="term" value="F:phosphoglucosamine mutase activity"/>
    <property type="evidence" value="ECO:0007669"/>
    <property type="project" value="UniProtKB-UniRule"/>
</dbReference>
<accession>A0A1M7LDK8</accession>
<dbReference type="InterPro" id="IPR005844">
    <property type="entry name" value="A-D-PHexomutase_a/b/a-I"/>
</dbReference>
<reference evidence="16 17" key="1">
    <citation type="submission" date="2016-11" db="EMBL/GenBank/DDBJ databases">
        <authorList>
            <person name="Jaros S."/>
            <person name="Januszkiewicz K."/>
            <person name="Wedrychowicz H."/>
        </authorList>
    </citation>
    <scope>NUCLEOTIDE SEQUENCE [LARGE SCALE GENOMIC DNA]</scope>
    <source>
        <strain evidence="16 17">DSM 15930</strain>
    </source>
</reference>
<feature type="domain" description="Alpha-D-phosphohexomutase alpha/beta/alpha" evidence="14">
    <location>
        <begin position="167"/>
        <end position="250"/>
    </location>
</feature>
<dbReference type="InterPro" id="IPR005845">
    <property type="entry name" value="A-D-PHexomutase_a/b/a-II"/>
</dbReference>
<dbReference type="PANTHER" id="PTHR42946:SF1">
    <property type="entry name" value="PHOSPHOGLUCOMUTASE (ALPHA-D-GLUCOSE-1,6-BISPHOSPHATE-DEPENDENT)"/>
    <property type="match status" value="1"/>
</dbReference>
<feature type="domain" description="Alpha-D-phosphohexomutase C-terminal" evidence="12">
    <location>
        <begin position="373"/>
        <end position="434"/>
    </location>
</feature>
<evidence type="ECO:0000259" key="15">
    <source>
        <dbReference type="Pfam" id="PF02880"/>
    </source>
</evidence>
<evidence type="ECO:0000256" key="4">
    <source>
        <dbReference type="ARBA" id="ARBA00022842"/>
    </source>
</evidence>
<dbReference type="Pfam" id="PF00408">
    <property type="entry name" value="PGM_PMM_IV"/>
    <property type="match status" value="1"/>
</dbReference>
<dbReference type="Gene3D" id="3.40.120.10">
    <property type="entry name" value="Alpha-D-Glucose-1,6-Bisphosphate, subunit A, domain 3"/>
    <property type="match status" value="3"/>
</dbReference>
<dbReference type="Pfam" id="PF02879">
    <property type="entry name" value="PGM_PMM_II"/>
    <property type="match status" value="1"/>
</dbReference>
<dbReference type="SUPFAM" id="SSF55957">
    <property type="entry name" value="Phosphoglucomutase, C-terminal domain"/>
    <property type="match status" value="1"/>
</dbReference>
<feature type="binding site" evidence="9">
    <location>
        <position position="238"/>
    </location>
    <ligand>
        <name>Mg(2+)</name>
        <dbReference type="ChEBI" id="CHEBI:18420"/>
    </ligand>
</feature>
<evidence type="ECO:0000256" key="9">
    <source>
        <dbReference type="HAMAP-Rule" id="MF_01554"/>
    </source>
</evidence>
<dbReference type="PRINTS" id="PR00509">
    <property type="entry name" value="PGMPMM"/>
</dbReference>
<dbReference type="SUPFAM" id="SSF53738">
    <property type="entry name" value="Phosphoglucomutase, first 3 domains"/>
    <property type="match status" value="3"/>
</dbReference>
<dbReference type="GO" id="GO:0004615">
    <property type="term" value="F:phosphomannomutase activity"/>
    <property type="evidence" value="ECO:0007669"/>
    <property type="project" value="TreeGrafter"/>
</dbReference>
<comment type="PTM">
    <text evidence="9">Activated by phosphorylation.</text>
</comment>
<dbReference type="RefSeq" id="WP_073289396.1">
    <property type="nucleotide sequence ID" value="NZ_FRCP01000016.1"/>
</dbReference>
<dbReference type="InterPro" id="IPR016066">
    <property type="entry name" value="A-D-PHexomutase_CS"/>
</dbReference>
<evidence type="ECO:0000256" key="2">
    <source>
        <dbReference type="ARBA" id="ARBA00022553"/>
    </source>
</evidence>
<name>A0A1M7LDK8_9FIRM</name>
<evidence type="ECO:0000256" key="1">
    <source>
        <dbReference type="ARBA" id="ARBA00010231"/>
    </source>
</evidence>
<feature type="binding site" evidence="9">
    <location>
        <position position="242"/>
    </location>
    <ligand>
        <name>Mg(2+)</name>
        <dbReference type="ChEBI" id="CHEBI:18420"/>
    </ligand>
</feature>
<dbReference type="HAMAP" id="MF_01554_B">
    <property type="entry name" value="GlmM_B"/>
    <property type="match status" value="1"/>
</dbReference>
<evidence type="ECO:0000256" key="6">
    <source>
        <dbReference type="ARBA" id="ARBA00050364"/>
    </source>
</evidence>
<dbReference type="InterPro" id="IPR006352">
    <property type="entry name" value="GlmM_bact"/>
</dbReference>
<dbReference type="STRING" id="1120996.SAMN02746066_03192"/>
<dbReference type="GO" id="GO:0009252">
    <property type="term" value="P:peptidoglycan biosynthetic process"/>
    <property type="evidence" value="ECO:0007669"/>
    <property type="project" value="TreeGrafter"/>
</dbReference>
<dbReference type="GO" id="GO:0006048">
    <property type="term" value="P:UDP-N-acetylglucosamine biosynthetic process"/>
    <property type="evidence" value="ECO:0007669"/>
    <property type="project" value="TreeGrafter"/>
</dbReference>
<feature type="domain" description="Alpha-D-phosphohexomutase alpha/beta/alpha" evidence="15">
    <location>
        <begin position="255"/>
        <end position="364"/>
    </location>
</feature>
<protein>
    <recommendedName>
        <fullName evidence="8 9">Phosphoglucosamine mutase</fullName>
        <ecNumber evidence="7 9">5.4.2.10</ecNumber>
    </recommendedName>
</protein>
<gene>
    <name evidence="9" type="primary">glmM</name>
    <name evidence="16" type="ORF">SAMN02746066_03192</name>
</gene>
<evidence type="ECO:0000313" key="16">
    <source>
        <dbReference type="EMBL" id="SHM75987.1"/>
    </source>
</evidence>
<proteinExistence type="inferred from homology"/>
<evidence type="ECO:0000256" key="7">
    <source>
        <dbReference type="ARBA" id="ARBA00066330"/>
    </source>
</evidence>
<evidence type="ECO:0000259" key="14">
    <source>
        <dbReference type="Pfam" id="PF02879"/>
    </source>
</evidence>
<dbReference type="NCBIfam" id="TIGR01455">
    <property type="entry name" value="glmM"/>
    <property type="match status" value="1"/>
</dbReference>
<dbReference type="PANTHER" id="PTHR42946">
    <property type="entry name" value="PHOSPHOHEXOSE MUTASE"/>
    <property type="match status" value="1"/>
</dbReference>
<dbReference type="FunFam" id="3.40.120.10:FF:000001">
    <property type="entry name" value="Phosphoglucosamine mutase"/>
    <property type="match status" value="1"/>
</dbReference>
<dbReference type="EC" id="5.4.2.10" evidence="7 9"/>
<feature type="active site" description="Phosphoserine intermediate" evidence="9">
    <location>
        <position position="98"/>
    </location>
</feature>
<dbReference type="Pfam" id="PF02880">
    <property type="entry name" value="PGM_PMM_III"/>
    <property type="match status" value="1"/>
</dbReference>
<keyword evidence="17" id="KW-1185">Reference proteome</keyword>